<name>E2SF19_9ACTN</name>
<organism evidence="3 4">
    <name type="scientific">Aeromicrobium marinum DSM 15272</name>
    <dbReference type="NCBI Taxonomy" id="585531"/>
    <lineage>
        <taxon>Bacteria</taxon>
        <taxon>Bacillati</taxon>
        <taxon>Actinomycetota</taxon>
        <taxon>Actinomycetes</taxon>
        <taxon>Propionibacteriales</taxon>
        <taxon>Nocardioidaceae</taxon>
        <taxon>Aeromicrobium</taxon>
    </lineage>
</organism>
<dbReference type="PANTHER" id="PTHR43767:SF1">
    <property type="entry name" value="NONRIBOSOMAL PEPTIDE SYNTHASE PES1 (EUROFUNG)-RELATED"/>
    <property type="match status" value="1"/>
</dbReference>
<dbReference type="EC" id="6.2.1.26" evidence="3"/>
<dbReference type="Proteomes" id="UP000003111">
    <property type="component" value="Unassembled WGS sequence"/>
</dbReference>
<dbReference type="InterPro" id="IPR042099">
    <property type="entry name" value="ANL_N_sf"/>
</dbReference>
<dbReference type="Pfam" id="PF13193">
    <property type="entry name" value="AMP-binding_C"/>
    <property type="match status" value="1"/>
</dbReference>
<dbReference type="GO" id="GO:0008756">
    <property type="term" value="F:o-succinylbenzoate-CoA ligase activity"/>
    <property type="evidence" value="ECO:0007669"/>
    <property type="project" value="UniProtKB-EC"/>
</dbReference>
<dbReference type="PANTHER" id="PTHR43767">
    <property type="entry name" value="LONG-CHAIN-FATTY-ACID--COA LIGASE"/>
    <property type="match status" value="1"/>
</dbReference>
<dbReference type="Gene3D" id="3.40.50.12780">
    <property type="entry name" value="N-terminal domain of ligase-like"/>
    <property type="match status" value="1"/>
</dbReference>
<reference evidence="3" key="1">
    <citation type="submission" date="2010-08" db="EMBL/GenBank/DDBJ databases">
        <authorList>
            <person name="Muzny D."/>
            <person name="Qin X."/>
            <person name="Buhay C."/>
            <person name="Dugan-Rocha S."/>
            <person name="Ding Y."/>
            <person name="Chen G."/>
            <person name="Hawes A."/>
            <person name="Holder M."/>
            <person name="Jhangiani S."/>
            <person name="Johnson A."/>
            <person name="Khan Z."/>
            <person name="Li Z."/>
            <person name="Liu W."/>
            <person name="Liu X."/>
            <person name="Perez L."/>
            <person name="Shen H."/>
            <person name="Wang Q."/>
            <person name="Watt J."/>
            <person name="Xi L."/>
            <person name="Xin Y."/>
            <person name="Zhou J."/>
            <person name="Deng J."/>
            <person name="Jiang H."/>
            <person name="Liu Y."/>
            <person name="Qu J."/>
            <person name="Song X.-Z."/>
            <person name="Zhang L."/>
            <person name="Villasana D."/>
            <person name="Johnson A."/>
            <person name="Liu J."/>
            <person name="Liyanage D."/>
            <person name="Lorensuhewa L."/>
            <person name="Robinson T."/>
            <person name="Song A."/>
            <person name="Song B.-B."/>
            <person name="Dinh H."/>
            <person name="Thornton R."/>
            <person name="Coyle M."/>
            <person name="Francisco L."/>
            <person name="Jackson L."/>
            <person name="Javaid M."/>
            <person name="Korchina V."/>
            <person name="Kovar C."/>
            <person name="Mata R."/>
            <person name="Mathew T."/>
            <person name="Ngo R."/>
            <person name="Nguyen L."/>
            <person name="Nguyen N."/>
            <person name="Okwuonu G."/>
            <person name="Ongeri F."/>
            <person name="Pham C."/>
            <person name="Simmons D."/>
            <person name="Wilczek-Boney K."/>
            <person name="Hale W."/>
            <person name="Jakkamsetti A."/>
            <person name="Pham P."/>
            <person name="Ruth R."/>
            <person name="San Lucas F."/>
            <person name="Warren J."/>
            <person name="Zhang J."/>
            <person name="Zhao Z."/>
            <person name="Zhou C."/>
            <person name="Zhu D."/>
            <person name="Lee S."/>
            <person name="Bess C."/>
            <person name="Blankenburg K."/>
            <person name="Forbes L."/>
            <person name="Fu Q."/>
            <person name="Gubbala S."/>
            <person name="Hirani K."/>
            <person name="Jayaseelan J.C."/>
            <person name="Lara F."/>
            <person name="Munidasa M."/>
            <person name="Palculict T."/>
            <person name="Patil S."/>
            <person name="Pu L.-L."/>
            <person name="Saada N."/>
            <person name="Tang L."/>
            <person name="Weissenberger G."/>
            <person name="Zhu Y."/>
            <person name="Hemphill L."/>
            <person name="Shang Y."/>
            <person name="Youmans B."/>
            <person name="Ayvaz T."/>
            <person name="Ross M."/>
            <person name="Santibanez J."/>
            <person name="Aqrawi P."/>
            <person name="Gross S."/>
            <person name="Joshi V."/>
            <person name="Fowler G."/>
            <person name="Nazareth L."/>
            <person name="Reid J."/>
            <person name="Worley K."/>
            <person name="Petrosino J."/>
            <person name="Highlander S."/>
            <person name="Gibbs R."/>
        </authorList>
    </citation>
    <scope>NUCLEOTIDE SEQUENCE [LARGE SCALE GENOMIC DNA]</scope>
    <source>
        <strain evidence="3">DSM 15272</strain>
    </source>
</reference>
<keyword evidence="4" id="KW-1185">Reference proteome</keyword>
<evidence type="ECO:0000313" key="4">
    <source>
        <dbReference type="Proteomes" id="UP000003111"/>
    </source>
</evidence>
<dbReference type="InterPro" id="IPR050237">
    <property type="entry name" value="ATP-dep_AMP-bd_enzyme"/>
</dbReference>
<protein>
    <submittedName>
        <fullName evidence="3">O-succinylbenzoic acid--CoA ligase</fullName>
        <ecNumber evidence="3">6.2.1.26</ecNumber>
    </submittedName>
</protein>
<evidence type="ECO:0000259" key="2">
    <source>
        <dbReference type="Pfam" id="PF13193"/>
    </source>
</evidence>
<dbReference type="STRING" id="585531.HMPREF0063_12628"/>
<dbReference type="SUPFAM" id="SSF56801">
    <property type="entry name" value="Acetyl-CoA synthetase-like"/>
    <property type="match status" value="1"/>
</dbReference>
<evidence type="ECO:0000313" key="3">
    <source>
        <dbReference type="EMBL" id="EFQ82263.1"/>
    </source>
</evidence>
<feature type="domain" description="AMP-binding enzyme C-terminal" evidence="2">
    <location>
        <begin position="244"/>
        <end position="320"/>
    </location>
</feature>
<dbReference type="InterPro" id="IPR045851">
    <property type="entry name" value="AMP-bd_C_sf"/>
</dbReference>
<comment type="caution">
    <text evidence="3">The sequence shown here is derived from an EMBL/GenBank/DDBJ whole genome shotgun (WGS) entry which is preliminary data.</text>
</comment>
<accession>E2SF19</accession>
<dbReference type="AlphaFoldDB" id="E2SF19"/>
<keyword evidence="3" id="KW-0436">Ligase</keyword>
<sequence length="332" mass="34748">MTVGLRPLSGSATELVPLLRAWLDGDEPLWVRTSGSTGRPKDVVLSPAAVRASVAATHERLGGPGQWLLALPPTGVAGLQVVVRSLLAGFVPAEDRSDLTAPRRYVSVVPTQLHRIVAGGEVGEWAGFDAVLVGGAAVPQELVARARDLGLPVVRTYGMSETCGGCVYDGVPLDGVEVRIDDDQQVHVAGPVLFDGYRDEPRVGEWFATADLGEWVDGRLRILGRRDDVVVSGGVNVPLPAVTAALQAADGVGDALAVGVPDDEWGQRVVAVVVPGESVCLDALRLDALRDVVEAAGHPRTWAPRDVVLVDAIPMLPNGKPDRAAARALAGP</sequence>
<dbReference type="Gene3D" id="3.30.300.30">
    <property type="match status" value="1"/>
</dbReference>
<feature type="domain" description="AMP-dependent synthetase/ligase" evidence="1">
    <location>
        <begin position="33"/>
        <end position="184"/>
    </location>
</feature>
<dbReference type="InterPro" id="IPR000873">
    <property type="entry name" value="AMP-dep_synth/lig_dom"/>
</dbReference>
<dbReference type="Pfam" id="PF00501">
    <property type="entry name" value="AMP-binding"/>
    <property type="match status" value="1"/>
</dbReference>
<dbReference type="EMBL" id="ACLF03000010">
    <property type="protein sequence ID" value="EFQ82263.1"/>
    <property type="molecule type" value="Genomic_DNA"/>
</dbReference>
<dbReference type="InterPro" id="IPR025110">
    <property type="entry name" value="AMP-bd_C"/>
</dbReference>
<evidence type="ECO:0000259" key="1">
    <source>
        <dbReference type="Pfam" id="PF00501"/>
    </source>
</evidence>
<proteinExistence type="predicted"/>
<dbReference type="HOGENOM" id="CLU_000022_59_3_11"/>
<gene>
    <name evidence="3" type="ORF">HMPREF0063_12628</name>
</gene>
<dbReference type="eggNOG" id="COG0318">
    <property type="taxonomic scope" value="Bacteria"/>
</dbReference>
<dbReference type="RefSeq" id="WP_007079626.1">
    <property type="nucleotide sequence ID" value="NZ_CM001024.1"/>
</dbReference>